<dbReference type="EMBL" id="BMAW01055379">
    <property type="protein sequence ID" value="GFT00541.1"/>
    <property type="molecule type" value="Genomic_DNA"/>
</dbReference>
<evidence type="ECO:0000256" key="1">
    <source>
        <dbReference type="SAM" id="MobiDB-lite"/>
    </source>
</evidence>
<accession>A0A8X6N8A0</accession>
<organism evidence="2 3">
    <name type="scientific">Nephila pilipes</name>
    <name type="common">Giant wood spider</name>
    <name type="synonym">Nephila maculata</name>
    <dbReference type="NCBI Taxonomy" id="299642"/>
    <lineage>
        <taxon>Eukaryota</taxon>
        <taxon>Metazoa</taxon>
        <taxon>Ecdysozoa</taxon>
        <taxon>Arthropoda</taxon>
        <taxon>Chelicerata</taxon>
        <taxon>Arachnida</taxon>
        <taxon>Araneae</taxon>
        <taxon>Araneomorphae</taxon>
        <taxon>Entelegynae</taxon>
        <taxon>Araneoidea</taxon>
        <taxon>Nephilidae</taxon>
        <taxon>Nephila</taxon>
    </lineage>
</organism>
<evidence type="ECO:0000313" key="2">
    <source>
        <dbReference type="EMBL" id="GFT00541.1"/>
    </source>
</evidence>
<feature type="compositionally biased region" description="Polar residues" evidence="1">
    <location>
        <begin position="54"/>
        <end position="66"/>
    </location>
</feature>
<proteinExistence type="predicted"/>
<evidence type="ECO:0000313" key="3">
    <source>
        <dbReference type="Proteomes" id="UP000887013"/>
    </source>
</evidence>
<gene>
    <name evidence="2" type="ORF">NPIL_240531</name>
</gene>
<dbReference type="Proteomes" id="UP000887013">
    <property type="component" value="Unassembled WGS sequence"/>
</dbReference>
<dbReference type="AlphaFoldDB" id="A0A8X6N8A0"/>
<name>A0A8X6N8A0_NEPPI</name>
<reference evidence="2" key="1">
    <citation type="submission" date="2020-08" db="EMBL/GenBank/DDBJ databases">
        <title>Multicomponent nature underlies the extraordinary mechanical properties of spider dragline silk.</title>
        <authorList>
            <person name="Kono N."/>
            <person name="Nakamura H."/>
            <person name="Mori M."/>
            <person name="Yoshida Y."/>
            <person name="Ohtoshi R."/>
            <person name="Malay A.D."/>
            <person name="Moran D.A.P."/>
            <person name="Tomita M."/>
            <person name="Numata K."/>
            <person name="Arakawa K."/>
        </authorList>
    </citation>
    <scope>NUCLEOTIDE SEQUENCE</scope>
</reference>
<comment type="caution">
    <text evidence="2">The sequence shown here is derived from an EMBL/GenBank/DDBJ whole genome shotgun (WGS) entry which is preliminary data.</text>
</comment>
<feature type="region of interest" description="Disordered" evidence="1">
    <location>
        <begin position="42"/>
        <end position="90"/>
    </location>
</feature>
<keyword evidence="3" id="KW-1185">Reference proteome</keyword>
<protein>
    <submittedName>
        <fullName evidence="2">Uncharacterized protein</fullName>
    </submittedName>
</protein>
<sequence length="90" mass="10492">MFSEKESAETVRCYVHNTRFHEVYLPATDDIHFDSLPVRKNRRMGKGCKDESESYSVATSEMPSSCSRRHCREDRQHNDPAGNRHLRSGY</sequence>